<evidence type="ECO:0000313" key="3">
    <source>
        <dbReference type="Proteomes" id="UP000053429"/>
    </source>
</evidence>
<dbReference type="Proteomes" id="UP000053429">
    <property type="component" value="Unassembled WGS sequence"/>
</dbReference>
<proteinExistence type="predicted"/>
<dbReference type="EMBL" id="LMWY01000011">
    <property type="protein sequence ID" value="KUO04572.1"/>
    <property type="molecule type" value="Genomic_DNA"/>
</dbReference>
<comment type="caution">
    <text evidence="2">The sequence shown here is derived from an EMBL/GenBank/DDBJ whole genome shotgun (WGS) entry which is preliminary data.</text>
</comment>
<accession>A0A101U5G8</accession>
<keyword evidence="3" id="KW-1185">Reference proteome</keyword>
<organism evidence="2 3">
    <name type="scientific">Streptomyces caeruleatus</name>
    <dbReference type="NCBI Taxonomy" id="661399"/>
    <lineage>
        <taxon>Bacteria</taxon>
        <taxon>Bacillati</taxon>
        <taxon>Actinomycetota</taxon>
        <taxon>Actinomycetes</taxon>
        <taxon>Kitasatosporales</taxon>
        <taxon>Streptomycetaceae</taxon>
        <taxon>Streptomyces</taxon>
    </lineage>
</organism>
<sequence length="78" mass="8685">MDQSRGNTGQHTTPWWYRMPRYLFSVIAVVVTCVLYTWGAQSAVVSVVVGAVVAYAAAFMRGMAQAAYDERHGQNRQT</sequence>
<feature type="transmembrane region" description="Helical" evidence="1">
    <location>
        <begin position="44"/>
        <end position="64"/>
    </location>
</feature>
<evidence type="ECO:0000256" key="1">
    <source>
        <dbReference type="SAM" id="Phobius"/>
    </source>
</evidence>
<evidence type="ECO:0000313" key="2">
    <source>
        <dbReference type="EMBL" id="KUO04572.1"/>
    </source>
</evidence>
<dbReference type="AlphaFoldDB" id="A0A101U5G8"/>
<dbReference type="RefSeq" id="WP_062717762.1">
    <property type="nucleotide sequence ID" value="NZ_KQ948926.1"/>
</dbReference>
<keyword evidence="1" id="KW-1133">Transmembrane helix</keyword>
<name>A0A101U5G8_9ACTN</name>
<gene>
    <name evidence="2" type="ORF">AQJ67_10170</name>
</gene>
<reference evidence="2 3" key="1">
    <citation type="submission" date="2015-10" db="EMBL/GenBank/DDBJ databases">
        <title>Draft genome sequence of Streptomyces caeruleatus NRRL B-24802, type strain for the species Streptomyces caeruleatus.</title>
        <authorList>
            <person name="Ruckert C."/>
            <person name="Winkler A."/>
            <person name="Kalinowski J."/>
            <person name="Kampfer P."/>
            <person name="Glaeser S."/>
        </authorList>
    </citation>
    <scope>NUCLEOTIDE SEQUENCE [LARGE SCALE GENOMIC DNA]</scope>
    <source>
        <strain evidence="2 3">NRRL B-24802</strain>
    </source>
</reference>
<protein>
    <submittedName>
        <fullName evidence="2">Uncharacterized protein</fullName>
    </submittedName>
</protein>
<keyword evidence="1" id="KW-0472">Membrane</keyword>
<feature type="transmembrane region" description="Helical" evidence="1">
    <location>
        <begin position="21"/>
        <end position="38"/>
    </location>
</feature>
<keyword evidence="1" id="KW-0812">Transmembrane</keyword>